<name>A0AAC9RU01_9CLOT</name>
<dbReference type="KEGG" id="cfm:BJL90_05165"/>
<dbReference type="Proteomes" id="UP000177894">
    <property type="component" value="Chromosome"/>
</dbReference>
<dbReference type="Proteomes" id="UP000192478">
    <property type="component" value="Chromosome"/>
</dbReference>
<evidence type="ECO:0000313" key="2">
    <source>
        <dbReference type="EMBL" id="ARE89795.1"/>
    </source>
</evidence>
<evidence type="ECO:0000313" key="4">
    <source>
        <dbReference type="Proteomes" id="UP000192478"/>
    </source>
</evidence>
<dbReference type="EMBL" id="CP020559">
    <property type="protein sequence ID" value="ARE89795.1"/>
    <property type="molecule type" value="Genomic_DNA"/>
</dbReference>
<dbReference type="AlphaFoldDB" id="A0AAC9RU01"/>
<reference evidence="2 4" key="2">
    <citation type="submission" date="2017-03" db="EMBL/GenBank/DDBJ databases">
        <title>Complete sequence of Clostridium formicaceticum DSM 92.</title>
        <authorList>
            <person name="Poehlein A."/>
            <person name="Karl M."/>
            <person name="Bengelsdorf F.R."/>
            <person name="Duerre P."/>
            <person name="Daniel R."/>
        </authorList>
    </citation>
    <scope>NUCLEOTIDE SEQUENCE [LARGE SCALE GENOMIC DNA]</scope>
    <source>
        <strain evidence="2 4">DSM 92</strain>
    </source>
</reference>
<reference evidence="1 3" key="1">
    <citation type="submission" date="2016-10" db="EMBL/GenBank/DDBJ databases">
        <title>Complete Genome Sequence of Acetogen Clostridium formicoaceticum ATCC 27076.</title>
        <authorList>
            <person name="Bao T."/>
            <person name="Cheng C."/>
            <person name="Zhao J."/>
            <person name="Yang S.-T."/>
            <person name="Wang J."/>
            <person name="Wang M."/>
        </authorList>
    </citation>
    <scope>NUCLEOTIDE SEQUENCE [LARGE SCALE GENOMIC DNA]</scope>
    <source>
        <strain evidence="1 3">ATCC 27076</strain>
    </source>
</reference>
<gene>
    <name evidence="1" type="ORF">BJL90_05165</name>
    <name evidence="2" type="ORF">CLFO_42760</name>
</gene>
<proteinExistence type="predicted"/>
<evidence type="ECO:0008006" key="5">
    <source>
        <dbReference type="Google" id="ProtNLM"/>
    </source>
</evidence>
<evidence type="ECO:0000313" key="1">
    <source>
        <dbReference type="EMBL" id="AOY75345.1"/>
    </source>
</evidence>
<dbReference type="RefSeq" id="WP_070964935.1">
    <property type="nucleotide sequence ID" value="NZ_CP017603.1"/>
</dbReference>
<sequence length="94" mass="10884">MNLASILQKKDLIYEKTDDETVILSDDKDEFHILNETATFLLDHCDGKTIKELITFLYNTCVNKDEIKYEEVKEDCIPIIEEMVNKGLITIISD</sequence>
<dbReference type="Gene3D" id="1.10.10.1150">
    <property type="entry name" value="Coenzyme PQQ synthesis protein D (PqqD)"/>
    <property type="match status" value="1"/>
</dbReference>
<dbReference type="InterPro" id="IPR008792">
    <property type="entry name" value="PQQD"/>
</dbReference>
<keyword evidence="3" id="KW-1185">Reference proteome</keyword>
<accession>A0AAC9RU01</accession>
<organism evidence="2 4">
    <name type="scientific">Clostridium formicaceticum</name>
    <dbReference type="NCBI Taxonomy" id="1497"/>
    <lineage>
        <taxon>Bacteria</taxon>
        <taxon>Bacillati</taxon>
        <taxon>Bacillota</taxon>
        <taxon>Clostridia</taxon>
        <taxon>Eubacteriales</taxon>
        <taxon>Clostridiaceae</taxon>
        <taxon>Clostridium</taxon>
    </lineage>
</organism>
<dbReference type="EMBL" id="CP017603">
    <property type="protein sequence ID" value="AOY75345.1"/>
    <property type="molecule type" value="Genomic_DNA"/>
</dbReference>
<evidence type="ECO:0000313" key="3">
    <source>
        <dbReference type="Proteomes" id="UP000177894"/>
    </source>
</evidence>
<protein>
    <recommendedName>
        <fullName evidence="5">PqqD family protein</fullName>
    </recommendedName>
</protein>
<dbReference type="Pfam" id="PF05402">
    <property type="entry name" value="PqqD"/>
    <property type="match status" value="1"/>
</dbReference>
<dbReference type="InterPro" id="IPR041881">
    <property type="entry name" value="PqqD_sf"/>
</dbReference>